<evidence type="ECO:0000313" key="16">
    <source>
        <dbReference type="EMBL" id="BBX96181.1"/>
    </source>
</evidence>
<evidence type="ECO:0000256" key="7">
    <source>
        <dbReference type="ARBA" id="ARBA00023157"/>
    </source>
</evidence>
<evidence type="ECO:0000256" key="12">
    <source>
        <dbReference type="ARBA" id="ARBA00049091"/>
    </source>
</evidence>
<dbReference type="PANTHER" id="PTHR42801">
    <property type="entry name" value="THIOREDOXIN-DEPENDENT PEROXIDE REDUCTASE"/>
    <property type="match status" value="1"/>
</dbReference>
<dbReference type="CDD" id="cd03017">
    <property type="entry name" value="PRX_BCP"/>
    <property type="match status" value="1"/>
</dbReference>
<evidence type="ECO:0000256" key="14">
    <source>
        <dbReference type="SAM" id="MobiDB-lite"/>
    </source>
</evidence>
<keyword evidence="8" id="KW-0676">Redox-active center</keyword>
<dbReference type="Gene3D" id="3.40.30.10">
    <property type="entry name" value="Glutaredoxin"/>
    <property type="match status" value="1"/>
</dbReference>
<evidence type="ECO:0000256" key="13">
    <source>
        <dbReference type="PIRSR" id="PIRSR000239-1"/>
    </source>
</evidence>
<dbReference type="PROSITE" id="PS51352">
    <property type="entry name" value="THIOREDOXIN_2"/>
    <property type="match status" value="1"/>
</dbReference>
<dbReference type="KEGG" id="mlj:MLAC_14750"/>
<dbReference type="EMBL" id="AP022581">
    <property type="protein sequence ID" value="BBX96181.1"/>
    <property type="molecule type" value="Genomic_DNA"/>
</dbReference>
<keyword evidence="6" id="KW-0560">Oxidoreductase</keyword>
<dbReference type="InterPro" id="IPR036249">
    <property type="entry name" value="Thioredoxin-like_sf"/>
</dbReference>
<comment type="subunit">
    <text evidence="2">Monomer.</text>
</comment>
<feature type="active site" description="Cysteine sulfenic acid (-SOH) intermediate; for peroxidase activity" evidence="13">
    <location>
        <position position="73"/>
    </location>
</feature>
<evidence type="ECO:0000256" key="11">
    <source>
        <dbReference type="ARBA" id="ARBA00041373"/>
    </source>
</evidence>
<reference evidence="16 17" key="1">
    <citation type="journal article" date="2019" name="Emerg. Microbes Infect.">
        <title>Comprehensive subspecies identification of 175 nontuberculous mycobacteria species based on 7547 genomic profiles.</title>
        <authorList>
            <person name="Matsumoto Y."/>
            <person name="Kinjo T."/>
            <person name="Motooka D."/>
            <person name="Nabeya D."/>
            <person name="Jung N."/>
            <person name="Uechi K."/>
            <person name="Horii T."/>
            <person name="Iida T."/>
            <person name="Fujita J."/>
            <person name="Nakamura S."/>
        </authorList>
    </citation>
    <scope>NUCLEOTIDE SEQUENCE [LARGE SCALE GENOMIC DNA]</scope>
    <source>
        <strain evidence="16 17">JCM 15657</strain>
    </source>
</reference>
<sequence>MNFRTELTSGGNTEKPGAAADRAERSLTAMKTGDTVADFELPDQSGTPRKLSSLLADGPVVLFFYPAAMTPGCTKEACHFRDLAREFAAVGASRVGISTDPVPKQAKFADTQNFDYPLLSDADGTVATQFGVKRGLLGKLMPVKRTTFVIDTDRKVLNVIASEFSMDTHADQALETLRARSSA</sequence>
<dbReference type="PANTHER" id="PTHR42801:SF8">
    <property type="entry name" value="PEROXIREDOXIN RV1608C-RELATED"/>
    <property type="match status" value="1"/>
</dbReference>
<dbReference type="InterPro" id="IPR024706">
    <property type="entry name" value="Peroxiredoxin_AhpC-typ"/>
</dbReference>
<keyword evidence="5" id="KW-0049">Antioxidant</keyword>
<keyword evidence="7" id="KW-1015">Disulfide bond</keyword>
<dbReference type="Proteomes" id="UP000466396">
    <property type="component" value="Chromosome"/>
</dbReference>
<dbReference type="PIRSF" id="PIRSF000239">
    <property type="entry name" value="AHPC"/>
    <property type="match status" value="1"/>
</dbReference>
<protein>
    <recommendedName>
        <fullName evidence="3">thioredoxin-dependent peroxiredoxin</fullName>
        <ecNumber evidence="3">1.11.1.24</ecNumber>
    </recommendedName>
    <alternativeName>
        <fullName evidence="11">Bacterioferritin comigratory protein</fullName>
    </alternativeName>
    <alternativeName>
        <fullName evidence="9">Thioredoxin peroxidase</fullName>
    </alternativeName>
</protein>
<dbReference type="Pfam" id="PF00578">
    <property type="entry name" value="AhpC-TSA"/>
    <property type="match status" value="1"/>
</dbReference>
<evidence type="ECO:0000256" key="5">
    <source>
        <dbReference type="ARBA" id="ARBA00022862"/>
    </source>
</evidence>
<dbReference type="EC" id="1.11.1.24" evidence="3"/>
<evidence type="ECO:0000313" key="17">
    <source>
        <dbReference type="Proteomes" id="UP000466396"/>
    </source>
</evidence>
<dbReference type="GO" id="GO:0045454">
    <property type="term" value="P:cell redox homeostasis"/>
    <property type="evidence" value="ECO:0007669"/>
    <property type="project" value="TreeGrafter"/>
</dbReference>
<comment type="similarity">
    <text evidence="10">Belongs to the peroxiredoxin family. BCP/PrxQ subfamily.</text>
</comment>
<dbReference type="GO" id="GO:0034599">
    <property type="term" value="P:cellular response to oxidative stress"/>
    <property type="evidence" value="ECO:0007669"/>
    <property type="project" value="TreeGrafter"/>
</dbReference>
<feature type="compositionally biased region" description="Polar residues" evidence="14">
    <location>
        <begin position="1"/>
        <end position="12"/>
    </location>
</feature>
<dbReference type="InterPro" id="IPR000866">
    <property type="entry name" value="AhpC/TSA"/>
</dbReference>
<feature type="domain" description="Thioredoxin" evidence="15">
    <location>
        <begin position="30"/>
        <end position="182"/>
    </location>
</feature>
<proteinExistence type="inferred from homology"/>
<dbReference type="FunFam" id="3.40.30.10:FF:000267">
    <property type="entry name" value="Peroxidoxin bcpB"/>
    <property type="match status" value="1"/>
</dbReference>
<evidence type="ECO:0000256" key="2">
    <source>
        <dbReference type="ARBA" id="ARBA00011245"/>
    </source>
</evidence>
<gene>
    <name evidence="16" type="primary">bcpB</name>
    <name evidence="16" type="ORF">MLAC_14750</name>
</gene>
<comment type="function">
    <text evidence="1">Thiol-specific peroxidase that catalyzes the reduction of hydrogen peroxide and organic hydroperoxides to water and alcohols, respectively. Plays a role in cell protection against oxidative stress by detoxifying peroxides and as sensor of hydrogen peroxide-mediated signaling events.</text>
</comment>
<dbReference type="GO" id="GO:0008379">
    <property type="term" value="F:thioredoxin peroxidase activity"/>
    <property type="evidence" value="ECO:0007669"/>
    <property type="project" value="TreeGrafter"/>
</dbReference>
<comment type="catalytic activity">
    <reaction evidence="12">
        <text>a hydroperoxide + [thioredoxin]-dithiol = an alcohol + [thioredoxin]-disulfide + H2O</text>
        <dbReference type="Rhea" id="RHEA:62620"/>
        <dbReference type="Rhea" id="RHEA-COMP:10698"/>
        <dbReference type="Rhea" id="RHEA-COMP:10700"/>
        <dbReference type="ChEBI" id="CHEBI:15377"/>
        <dbReference type="ChEBI" id="CHEBI:29950"/>
        <dbReference type="ChEBI" id="CHEBI:30879"/>
        <dbReference type="ChEBI" id="CHEBI:35924"/>
        <dbReference type="ChEBI" id="CHEBI:50058"/>
        <dbReference type="EC" id="1.11.1.24"/>
    </reaction>
</comment>
<name>A0A7I7NKF4_9MYCO</name>
<dbReference type="SUPFAM" id="SSF52833">
    <property type="entry name" value="Thioredoxin-like"/>
    <property type="match status" value="1"/>
</dbReference>
<evidence type="ECO:0000259" key="15">
    <source>
        <dbReference type="PROSITE" id="PS51352"/>
    </source>
</evidence>
<evidence type="ECO:0000256" key="8">
    <source>
        <dbReference type="ARBA" id="ARBA00023284"/>
    </source>
</evidence>
<feature type="region of interest" description="Disordered" evidence="14">
    <location>
        <begin position="1"/>
        <end position="22"/>
    </location>
</feature>
<dbReference type="InterPro" id="IPR013766">
    <property type="entry name" value="Thioredoxin_domain"/>
</dbReference>
<dbReference type="InterPro" id="IPR050924">
    <property type="entry name" value="Peroxiredoxin_BCP/PrxQ"/>
</dbReference>
<evidence type="ECO:0000256" key="1">
    <source>
        <dbReference type="ARBA" id="ARBA00003330"/>
    </source>
</evidence>
<accession>A0A7I7NKF4</accession>
<evidence type="ECO:0000256" key="9">
    <source>
        <dbReference type="ARBA" id="ARBA00032824"/>
    </source>
</evidence>
<dbReference type="GO" id="GO:0005737">
    <property type="term" value="C:cytoplasm"/>
    <property type="evidence" value="ECO:0007669"/>
    <property type="project" value="TreeGrafter"/>
</dbReference>
<keyword evidence="17" id="KW-1185">Reference proteome</keyword>
<dbReference type="AlphaFoldDB" id="A0A7I7NKF4"/>
<evidence type="ECO:0000256" key="10">
    <source>
        <dbReference type="ARBA" id="ARBA00038489"/>
    </source>
</evidence>
<keyword evidence="4" id="KW-0575">Peroxidase</keyword>
<evidence type="ECO:0000256" key="6">
    <source>
        <dbReference type="ARBA" id="ARBA00023002"/>
    </source>
</evidence>
<evidence type="ECO:0000256" key="3">
    <source>
        <dbReference type="ARBA" id="ARBA00013017"/>
    </source>
</evidence>
<organism evidence="16 17">
    <name type="scientific">Mycobacterium lacus</name>
    <dbReference type="NCBI Taxonomy" id="169765"/>
    <lineage>
        <taxon>Bacteria</taxon>
        <taxon>Bacillati</taxon>
        <taxon>Actinomycetota</taxon>
        <taxon>Actinomycetes</taxon>
        <taxon>Mycobacteriales</taxon>
        <taxon>Mycobacteriaceae</taxon>
        <taxon>Mycobacterium</taxon>
    </lineage>
</organism>
<evidence type="ECO:0000256" key="4">
    <source>
        <dbReference type="ARBA" id="ARBA00022559"/>
    </source>
</evidence>